<organism evidence="3 4">
    <name type="scientific">Trypanosoma cruzi marinkellei</name>
    <dbReference type="NCBI Taxonomy" id="85056"/>
    <lineage>
        <taxon>Eukaryota</taxon>
        <taxon>Discoba</taxon>
        <taxon>Euglenozoa</taxon>
        <taxon>Kinetoplastea</taxon>
        <taxon>Metakinetoplastina</taxon>
        <taxon>Trypanosomatida</taxon>
        <taxon>Trypanosomatidae</taxon>
        <taxon>Trypanosoma</taxon>
        <taxon>Schizotrypanum</taxon>
    </lineage>
</organism>
<comment type="caution">
    <text evidence="3">The sequence shown here is derived from an EMBL/GenBank/DDBJ whole genome shotgun (WGS) entry which is preliminary data.</text>
</comment>
<dbReference type="AlphaFoldDB" id="K2M5L7"/>
<evidence type="ECO:0000313" key="4">
    <source>
        <dbReference type="Proteomes" id="UP000007350"/>
    </source>
</evidence>
<accession>K2M5L7</accession>
<feature type="region of interest" description="Disordered" evidence="1">
    <location>
        <begin position="127"/>
        <end position="149"/>
    </location>
</feature>
<evidence type="ECO:0000256" key="1">
    <source>
        <dbReference type="SAM" id="MobiDB-lite"/>
    </source>
</evidence>
<dbReference type="EMBL" id="AHKC01012396">
    <property type="protein sequence ID" value="EKF30158.1"/>
    <property type="molecule type" value="Genomic_DNA"/>
</dbReference>
<feature type="chain" id="PRO_5003860970" evidence="2">
    <location>
        <begin position="19"/>
        <end position="306"/>
    </location>
</feature>
<dbReference type="OrthoDB" id="240187at2759"/>
<dbReference type="Proteomes" id="UP000007350">
    <property type="component" value="Unassembled WGS sequence"/>
</dbReference>
<proteinExistence type="predicted"/>
<sequence>SFFLFLSLFPPIFCFALAWCCDTPCMNTSRHMDYSVGRARFNCPSNNELVCYRGGPTCQERGKWDTHPQLPMSMNRAAPVPRRVSVKYNNTVRGTSDELQSRLLNMCRPKHGKALIIKPPLIEGGSFDMRSNNDIRPRPPSSNKKPMGVAAPRWNPIASGATGRNNGDVSDIGLYPRQNERKSTRMIEAGPSFFNNNRMRAPPVVSSVTGLPFVARGPQPVLVEPTRFKENCYMQAKCRGRPHMCRLGDVSWFQGNVHTKRVISPPPSPKRGSCDASFKQGEIIRKKGKPAAKQSGFVNAFMNLFK</sequence>
<feature type="signal peptide" evidence="2">
    <location>
        <begin position="1"/>
        <end position="18"/>
    </location>
</feature>
<keyword evidence="2" id="KW-0732">Signal</keyword>
<keyword evidence="4" id="KW-1185">Reference proteome</keyword>
<feature type="non-terminal residue" evidence="3">
    <location>
        <position position="1"/>
    </location>
</feature>
<evidence type="ECO:0000313" key="3">
    <source>
        <dbReference type="EMBL" id="EKF30158.1"/>
    </source>
</evidence>
<name>K2M5L7_TRYCR</name>
<evidence type="ECO:0000256" key="2">
    <source>
        <dbReference type="SAM" id="SignalP"/>
    </source>
</evidence>
<gene>
    <name evidence="3" type="ORF">MOQ_006037</name>
</gene>
<protein>
    <submittedName>
        <fullName evidence="3">Uncharacterized protein</fullName>
    </submittedName>
</protein>
<reference evidence="3 4" key="1">
    <citation type="journal article" date="2012" name="BMC Genomics">
        <title>Comparative genomic analysis of human infective Trypanosoma cruzi lineages with the bat-restricted subspecies T. cruzi marinkellei.</title>
        <authorList>
            <person name="Franzen O."/>
            <person name="Talavera-Lopez C."/>
            <person name="Ochaya S."/>
            <person name="Butler C.E."/>
            <person name="Messenger L.A."/>
            <person name="Lewis M.D."/>
            <person name="Llewellyn M.S."/>
            <person name="Marinkelle C.J."/>
            <person name="Tyler K.M."/>
            <person name="Miles M.A."/>
            <person name="Andersson B."/>
        </authorList>
    </citation>
    <scope>NUCLEOTIDE SEQUENCE [LARGE SCALE GENOMIC DNA]</scope>
    <source>
        <strain evidence="3 4">B7</strain>
    </source>
</reference>